<proteinExistence type="predicted"/>
<gene>
    <name evidence="2" type="ORF">XELAEV_18025143mg</name>
</gene>
<evidence type="ECO:0000256" key="1">
    <source>
        <dbReference type="SAM" id="MobiDB-lite"/>
    </source>
</evidence>
<dbReference type="EMBL" id="CM004473">
    <property type="protein sequence ID" value="OCT82614.1"/>
    <property type="molecule type" value="Genomic_DNA"/>
</dbReference>
<name>A0A974CYX9_XENLA</name>
<dbReference type="AlphaFoldDB" id="A0A974CYX9"/>
<protein>
    <submittedName>
        <fullName evidence="2">Uncharacterized protein</fullName>
    </submittedName>
</protein>
<evidence type="ECO:0000313" key="3">
    <source>
        <dbReference type="Proteomes" id="UP000694892"/>
    </source>
</evidence>
<dbReference type="Proteomes" id="UP000694892">
    <property type="component" value="Chromosome 4S"/>
</dbReference>
<feature type="region of interest" description="Disordered" evidence="1">
    <location>
        <begin position="58"/>
        <end position="81"/>
    </location>
</feature>
<reference evidence="3" key="1">
    <citation type="journal article" date="2016" name="Nature">
        <title>Genome evolution in the allotetraploid frog Xenopus laevis.</title>
        <authorList>
            <person name="Session A.M."/>
            <person name="Uno Y."/>
            <person name="Kwon T."/>
            <person name="Chapman J.A."/>
            <person name="Toyoda A."/>
            <person name="Takahashi S."/>
            <person name="Fukui A."/>
            <person name="Hikosaka A."/>
            <person name="Suzuki A."/>
            <person name="Kondo M."/>
            <person name="van Heeringen S.J."/>
            <person name="Quigley I."/>
            <person name="Heinz S."/>
            <person name="Ogino H."/>
            <person name="Ochi H."/>
            <person name="Hellsten U."/>
            <person name="Lyons J.B."/>
            <person name="Simakov O."/>
            <person name="Putnam N."/>
            <person name="Stites J."/>
            <person name="Kuroki Y."/>
            <person name="Tanaka T."/>
            <person name="Michiue T."/>
            <person name="Watanabe M."/>
            <person name="Bogdanovic O."/>
            <person name="Lister R."/>
            <person name="Georgiou G."/>
            <person name="Paranjpe S.S."/>
            <person name="van Kruijsbergen I."/>
            <person name="Shu S."/>
            <person name="Carlson J."/>
            <person name="Kinoshita T."/>
            <person name="Ohta Y."/>
            <person name="Mawaribuchi S."/>
            <person name="Jenkins J."/>
            <person name="Grimwood J."/>
            <person name="Schmutz J."/>
            <person name="Mitros T."/>
            <person name="Mozaffari S.V."/>
            <person name="Suzuki Y."/>
            <person name="Haramoto Y."/>
            <person name="Yamamoto T.S."/>
            <person name="Takagi C."/>
            <person name="Heald R."/>
            <person name="Miller K."/>
            <person name="Haudenschild C."/>
            <person name="Kitzman J."/>
            <person name="Nakayama T."/>
            <person name="Izutsu Y."/>
            <person name="Robert J."/>
            <person name="Fortriede J."/>
            <person name="Burns K."/>
            <person name="Lotay V."/>
            <person name="Karimi K."/>
            <person name="Yasuoka Y."/>
            <person name="Dichmann D.S."/>
            <person name="Flajnik M.F."/>
            <person name="Houston D.W."/>
            <person name="Shendure J."/>
            <person name="DuPasquier L."/>
            <person name="Vize P.D."/>
            <person name="Zorn A.M."/>
            <person name="Ito M."/>
            <person name="Marcotte E.M."/>
            <person name="Wallingford J.B."/>
            <person name="Ito Y."/>
            <person name="Asashima M."/>
            <person name="Ueno N."/>
            <person name="Matsuda Y."/>
            <person name="Veenstra G.J."/>
            <person name="Fujiyama A."/>
            <person name="Harland R.M."/>
            <person name="Taira M."/>
            <person name="Rokhsar D.S."/>
        </authorList>
    </citation>
    <scope>NUCLEOTIDE SEQUENCE [LARGE SCALE GENOMIC DNA]</scope>
    <source>
        <strain evidence="3">J</strain>
    </source>
</reference>
<organism evidence="2 3">
    <name type="scientific">Xenopus laevis</name>
    <name type="common">African clawed frog</name>
    <dbReference type="NCBI Taxonomy" id="8355"/>
    <lineage>
        <taxon>Eukaryota</taxon>
        <taxon>Metazoa</taxon>
        <taxon>Chordata</taxon>
        <taxon>Craniata</taxon>
        <taxon>Vertebrata</taxon>
        <taxon>Euteleostomi</taxon>
        <taxon>Amphibia</taxon>
        <taxon>Batrachia</taxon>
        <taxon>Anura</taxon>
        <taxon>Pipoidea</taxon>
        <taxon>Pipidae</taxon>
        <taxon>Xenopodinae</taxon>
        <taxon>Xenopus</taxon>
        <taxon>Xenopus</taxon>
    </lineage>
</organism>
<feature type="compositionally biased region" description="Basic and acidic residues" evidence="1">
    <location>
        <begin position="69"/>
        <end position="81"/>
    </location>
</feature>
<accession>A0A974CYX9</accession>
<sequence>MLMQSSSVAFLNLPDRYSVGICRWNSGRSDIRIGLLEKRKEQPITDVLLHPKQFNSRMGEQISDGSGDAGKHEQNNCLREW</sequence>
<evidence type="ECO:0000313" key="2">
    <source>
        <dbReference type="EMBL" id="OCT82614.1"/>
    </source>
</evidence>